<proteinExistence type="predicted"/>
<dbReference type="Gene3D" id="3.40.30.10">
    <property type="entry name" value="Glutaredoxin"/>
    <property type="match status" value="1"/>
</dbReference>
<feature type="domain" description="Thioredoxin" evidence="2">
    <location>
        <begin position="270"/>
        <end position="417"/>
    </location>
</feature>
<organism evidence="3 4">
    <name type="scientific">Chitinophaga cymbidii</name>
    <dbReference type="NCBI Taxonomy" id="1096750"/>
    <lineage>
        <taxon>Bacteria</taxon>
        <taxon>Pseudomonadati</taxon>
        <taxon>Bacteroidota</taxon>
        <taxon>Chitinophagia</taxon>
        <taxon>Chitinophagales</taxon>
        <taxon>Chitinophagaceae</taxon>
        <taxon>Chitinophaga</taxon>
    </lineage>
</organism>
<keyword evidence="1" id="KW-0732">Signal</keyword>
<keyword evidence="4" id="KW-1185">Reference proteome</keyword>
<evidence type="ECO:0000259" key="2">
    <source>
        <dbReference type="PROSITE" id="PS51352"/>
    </source>
</evidence>
<dbReference type="RefSeq" id="WP_146863796.1">
    <property type="nucleotide sequence ID" value="NZ_BKAU01000003.1"/>
</dbReference>
<dbReference type="AlphaFoldDB" id="A0A512RMD5"/>
<dbReference type="InterPro" id="IPR013766">
    <property type="entry name" value="Thioredoxin_domain"/>
</dbReference>
<dbReference type="PANTHER" id="PTHR42852">
    <property type="entry name" value="THIOL:DISULFIDE INTERCHANGE PROTEIN DSBE"/>
    <property type="match status" value="1"/>
</dbReference>
<dbReference type="GO" id="GO:0016491">
    <property type="term" value="F:oxidoreductase activity"/>
    <property type="evidence" value="ECO:0007669"/>
    <property type="project" value="InterPro"/>
</dbReference>
<dbReference type="PROSITE" id="PS51352">
    <property type="entry name" value="THIOREDOXIN_2"/>
    <property type="match status" value="1"/>
</dbReference>
<dbReference type="Pfam" id="PF00578">
    <property type="entry name" value="AhpC-TSA"/>
    <property type="match status" value="1"/>
</dbReference>
<name>A0A512RMD5_9BACT</name>
<dbReference type="InterPro" id="IPR000866">
    <property type="entry name" value="AhpC/TSA"/>
</dbReference>
<gene>
    <name evidence="3" type="ORF">CCY01nite_31310</name>
</gene>
<dbReference type="Proteomes" id="UP000321436">
    <property type="component" value="Unassembled WGS sequence"/>
</dbReference>
<reference evidence="3 4" key="1">
    <citation type="submission" date="2019-07" db="EMBL/GenBank/DDBJ databases">
        <title>Whole genome shotgun sequence of Chitinophaga cymbidii NBRC 109752.</title>
        <authorList>
            <person name="Hosoyama A."/>
            <person name="Uohara A."/>
            <person name="Ohji S."/>
            <person name="Ichikawa N."/>
        </authorList>
    </citation>
    <scope>NUCLEOTIDE SEQUENCE [LARGE SCALE GENOMIC DNA]</scope>
    <source>
        <strain evidence="3 4">NBRC 109752</strain>
    </source>
</reference>
<sequence>MKKIKLSLLALLSCCSLLVSAQEQTALMKQMKSLREEHDPEKGVLIMNRIIADNKLDAVKDAETIDMLKGTVALTFLHERRYDGYKKYIDGIQNKFNRTSYMNMGASMLVKEKIDTVMAEKIARETLDLYFSYKDDPAARPESMPEADWKRFMSFAQYPYYDTYAHTLFVNGKYRKALEYQEKAFDGPPEEGMSSSVERYARLLAKTGQQNKAYDLLVALTRKGKATADMNAQLKELYARKHGNTNGFEAYLDQLQKGVQSALKESLKPKMQDVEAPGFALLDLSGKKVSLSDFRGKVVVLDFWATWCMPCIASFPSMQKMVNRHPEVAFLFIATQEKKEGALQRVKSFMEKNKYSFHVLMDEPLADKPANYKVVSDYKPKGIPAKVVIDGKGRMRFMSTGFSSDSELINELEAMIELAKEAS</sequence>
<dbReference type="GO" id="GO:0016209">
    <property type="term" value="F:antioxidant activity"/>
    <property type="evidence" value="ECO:0007669"/>
    <property type="project" value="InterPro"/>
</dbReference>
<dbReference type="OrthoDB" id="634996at2"/>
<accession>A0A512RMD5</accession>
<evidence type="ECO:0000256" key="1">
    <source>
        <dbReference type="SAM" id="SignalP"/>
    </source>
</evidence>
<comment type="caution">
    <text evidence="3">The sequence shown here is derived from an EMBL/GenBank/DDBJ whole genome shotgun (WGS) entry which is preliminary data.</text>
</comment>
<dbReference type="CDD" id="cd02966">
    <property type="entry name" value="TlpA_like_family"/>
    <property type="match status" value="1"/>
</dbReference>
<dbReference type="InterPro" id="IPR036249">
    <property type="entry name" value="Thioredoxin-like_sf"/>
</dbReference>
<evidence type="ECO:0000313" key="4">
    <source>
        <dbReference type="Proteomes" id="UP000321436"/>
    </source>
</evidence>
<feature type="signal peptide" evidence="1">
    <location>
        <begin position="1"/>
        <end position="21"/>
    </location>
</feature>
<dbReference type="SUPFAM" id="SSF52833">
    <property type="entry name" value="Thioredoxin-like"/>
    <property type="match status" value="1"/>
</dbReference>
<protein>
    <recommendedName>
        <fullName evidence="2">Thioredoxin domain-containing protein</fullName>
    </recommendedName>
</protein>
<dbReference type="EMBL" id="BKAU01000003">
    <property type="protein sequence ID" value="GEP96871.1"/>
    <property type="molecule type" value="Genomic_DNA"/>
</dbReference>
<dbReference type="PANTHER" id="PTHR42852:SF17">
    <property type="entry name" value="THIOREDOXIN-LIKE PROTEIN HI_1115"/>
    <property type="match status" value="1"/>
</dbReference>
<dbReference type="SUPFAM" id="SSF81901">
    <property type="entry name" value="HCP-like"/>
    <property type="match status" value="1"/>
</dbReference>
<dbReference type="InterPro" id="IPR050553">
    <property type="entry name" value="Thioredoxin_ResA/DsbE_sf"/>
</dbReference>
<evidence type="ECO:0000313" key="3">
    <source>
        <dbReference type="EMBL" id="GEP96871.1"/>
    </source>
</evidence>
<feature type="chain" id="PRO_5021761016" description="Thioredoxin domain-containing protein" evidence="1">
    <location>
        <begin position="22"/>
        <end position="423"/>
    </location>
</feature>